<feature type="compositionally biased region" description="Polar residues" evidence="9">
    <location>
        <begin position="346"/>
        <end position="360"/>
    </location>
</feature>
<accession>A0A6B2L5V4</accession>
<organism evidence="11">
    <name type="scientific">Arcella intermedia</name>
    <dbReference type="NCBI Taxonomy" id="1963864"/>
    <lineage>
        <taxon>Eukaryota</taxon>
        <taxon>Amoebozoa</taxon>
        <taxon>Tubulinea</taxon>
        <taxon>Elardia</taxon>
        <taxon>Arcellinida</taxon>
        <taxon>Sphaerothecina</taxon>
        <taxon>Arcellidae</taxon>
        <taxon>Arcella</taxon>
    </lineage>
</organism>
<dbReference type="SMART" id="SM00220">
    <property type="entry name" value="S_TKc"/>
    <property type="match status" value="1"/>
</dbReference>
<evidence type="ECO:0000256" key="6">
    <source>
        <dbReference type="ARBA" id="ARBA00048679"/>
    </source>
</evidence>
<evidence type="ECO:0000256" key="8">
    <source>
        <dbReference type="RuleBase" id="RU000304"/>
    </source>
</evidence>
<dbReference type="PROSITE" id="PS50011">
    <property type="entry name" value="PROTEIN_KINASE_DOM"/>
    <property type="match status" value="1"/>
</dbReference>
<keyword evidence="3" id="KW-0418">Kinase</keyword>
<feature type="binding site" evidence="7">
    <location>
        <position position="32"/>
    </location>
    <ligand>
        <name>ATP</name>
        <dbReference type="ChEBI" id="CHEBI:30616"/>
    </ligand>
</feature>
<comment type="catalytic activity">
    <reaction evidence="5">
        <text>L-threonyl-[protein] + ATP = O-phospho-L-threonyl-[protein] + ADP + H(+)</text>
        <dbReference type="Rhea" id="RHEA:46608"/>
        <dbReference type="Rhea" id="RHEA-COMP:11060"/>
        <dbReference type="Rhea" id="RHEA-COMP:11605"/>
        <dbReference type="ChEBI" id="CHEBI:15378"/>
        <dbReference type="ChEBI" id="CHEBI:30013"/>
        <dbReference type="ChEBI" id="CHEBI:30616"/>
        <dbReference type="ChEBI" id="CHEBI:61977"/>
        <dbReference type="ChEBI" id="CHEBI:456216"/>
        <dbReference type="EC" id="2.7.11.1"/>
    </reaction>
</comment>
<dbReference type="InterPro" id="IPR008271">
    <property type="entry name" value="Ser/Thr_kinase_AS"/>
</dbReference>
<dbReference type="Gene3D" id="3.30.200.20">
    <property type="entry name" value="Phosphorylase Kinase, domain 1"/>
    <property type="match status" value="1"/>
</dbReference>
<dbReference type="PROSITE" id="PS00108">
    <property type="entry name" value="PROTEIN_KINASE_ST"/>
    <property type="match status" value="1"/>
</dbReference>
<dbReference type="InterPro" id="IPR017441">
    <property type="entry name" value="Protein_kinase_ATP_BS"/>
</dbReference>
<evidence type="ECO:0000256" key="4">
    <source>
        <dbReference type="ARBA" id="ARBA00022840"/>
    </source>
</evidence>
<comment type="similarity">
    <text evidence="8">Belongs to the protein kinase superfamily.</text>
</comment>
<dbReference type="Gene3D" id="1.10.510.10">
    <property type="entry name" value="Transferase(Phosphotransferase) domain 1"/>
    <property type="match status" value="1"/>
</dbReference>
<dbReference type="GO" id="GO:0005524">
    <property type="term" value="F:ATP binding"/>
    <property type="evidence" value="ECO:0007669"/>
    <property type="project" value="UniProtKB-UniRule"/>
</dbReference>
<keyword evidence="4 7" id="KW-0067">ATP-binding</keyword>
<evidence type="ECO:0000256" key="3">
    <source>
        <dbReference type="ARBA" id="ARBA00022777"/>
    </source>
</evidence>
<comment type="catalytic activity">
    <reaction evidence="6">
        <text>L-seryl-[protein] + ATP = O-phospho-L-seryl-[protein] + ADP + H(+)</text>
        <dbReference type="Rhea" id="RHEA:17989"/>
        <dbReference type="Rhea" id="RHEA-COMP:9863"/>
        <dbReference type="Rhea" id="RHEA-COMP:11604"/>
        <dbReference type="ChEBI" id="CHEBI:15378"/>
        <dbReference type="ChEBI" id="CHEBI:29999"/>
        <dbReference type="ChEBI" id="CHEBI:30616"/>
        <dbReference type="ChEBI" id="CHEBI:83421"/>
        <dbReference type="ChEBI" id="CHEBI:456216"/>
        <dbReference type="EC" id="2.7.11.1"/>
    </reaction>
</comment>
<dbReference type="GO" id="GO:0004674">
    <property type="term" value="F:protein serine/threonine kinase activity"/>
    <property type="evidence" value="ECO:0007669"/>
    <property type="project" value="UniProtKB-KW"/>
</dbReference>
<name>A0A6B2L5V4_9EUKA</name>
<feature type="region of interest" description="Disordered" evidence="9">
    <location>
        <begin position="316"/>
        <end position="390"/>
    </location>
</feature>
<evidence type="ECO:0000256" key="5">
    <source>
        <dbReference type="ARBA" id="ARBA00047899"/>
    </source>
</evidence>
<dbReference type="EMBL" id="GIBP01003403">
    <property type="protein sequence ID" value="NDV32372.1"/>
    <property type="molecule type" value="Transcribed_RNA"/>
</dbReference>
<keyword evidence="2 7" id="KW-0547">Nucleotide-binding</keyword>
<dbReference type="InterPro" id="IPR000719">
    <property type="entry name" value="Prot_kinase_dom"/>
</dbReference>
<evidence type="ECO:0000256" key="9">
    <source>
        <dbReference type="SAM" id="MobiDB-lite"/>
    </source>
</evidence>
<feature type="domain" description="Protein kinase" evidence="10">
    <location>
        <begin position="1"/>
        <end position="243"/>
    </location>
</feature>
<dbReference type="PANTHER" id="PTHR44329:SF288">
    <property type="entry name" value="MITOGEN-ACTIVATED PROTEIN KINASE KINASE KINASE 20"/>
    <property type="match status" value="1"/>
</dbReference>
<dbReference type="Pfam" id="PF00069">
    <property type="entry name" value="Pkinase"/>
    <property type="match status" value="1"/>
</dbReference>
<dbReference type="InterPro" id="IPR011009">
    <property type="entry name" value="Kinase-like_dom_sf"/>
</dbReference>
<keyword evidence="1" id="KW-0808">Transferase</keyword>
<evidence type="ECO:0000256" key="1">
    <source>
        <dbReference type="ARBA" id="ARBA00022679"/>
    </source>
</evidence>
<proteinExistence type="inferred from homology"/>
<dbReference type="PANTHER" id="PTHR44329">
    <property type="entry name" value="SERINE/THREONINE-PROTEIN KINASE TNNI3K-RELATED"/>
    <property type="match status" value="1"/>
</dbReference>
<reference evidence="11" key="1">
    <citation type="journal article" date="2020" name="J. Eukaryot. Microbiol.">
        <title>De novo Sequencing, Assembly and Annotation of the Transcriptome for the Free-Living Testate Amoeba Arcella intermedia.</title>
        <authorList>
            <person name="Ribeiro G.M."/>
            <person name="Porfirio-Sousa A.L."/>
            <person name="Maurer-Alcala X.X."/>
            <person name="Katz L.A."/>
            <person name="Lahr D.J.G."/>
        </authorList>
    </citation>
    <scope>NUCLEOTIDE SEQUENCE</scope>
</reference>
<evidence type="ECO:0000256" key="2">
    <source>
        <dbReference type="ARBA" id="ARBA00022741"/>
    </source>
</evidence>
<evidence type="ECO:0000259" key="10">
    <source>
        <dbReference type="PROSITE" id="PS50011"/>
    </source>
</evidence>
<dbReference type="InterPro" id="IPR051681">
    <property type="entry name" value="Ser/Thr_Kinases-Pseudokinases"/>
</dbReference>
<feature type="compositionally biased region" description="Basic and acidic residues" evidence="9">
    <location>
        <begin position="361"/>
        <end position="370"/>
    </location>
</feature>
<dbReference type="AlphaFoldDB" id="A0A6B2L5V4"/>
<evidence type="ECO:0000256" key="7">
    <source>
        <dbReference type="PROSITE-ProRule" id="PRU10141"/>
    </source>
</evidence>
<keyword evidence="8" id="KW-0723">Serine/threonine-protein kinase</keyword>
<protein>
    <recommendedName>
        <fullName evidence="10">Protein kinase domain-containing protein</fullName>
    </recommendedName>
</protein>
<sequence>MPHIGQGTFGIVYKGTVKDRKIVVAIKDIIVKDHTSFEEWKKEVEFMSNNTHKYVVEVYGYCRSPEMLTIVMEFFDRGMLFSMLHENPQESAKLTVLDRLRMARHVSISVAFLHEQQVLHRDVKSMNILVGKNYICKLSDFGSAKLISSDSIGKHTMGKGTPYWMAPEVMHGEDYGLPADVYSLGIVLYEIFQNKLFQYDHEARAIIIPSEDFSCKGIMLPMLAKQPQNRPSATQIAETLNFILYKVALLLNIVTDQSLDELFITHNFVGNSPEQIEKFICDELSQINSIKLAPAKPRRPPPDDIPTQKYLNFSGKVSPLPATVQRAPSSPSPSPEPMKESAWKITKSSRNKISSESTGNDSHRNVELKSNESYNGSEDRNQTTDSQDSQ</sequence>
<evidence type="ECO:0000313" key="11">
    <source>
        <dbReference type="EMBL" id="NDV32372.1"/>
    </source>
</evidence>
<dbReference type="SUPFAM" id="SSF56112">
    <property type="entry name" value="Protein kinase-like (PK-like)"/>
    <property type="match status" value="1"/>
</dbReference>
<dbReference type="PROSITE" id="PS00107">
    <property type="entry name" value="PROTEIN_KINASE_ATP"/>
    <property type="match status" value="1"/>
</dbReference>